<reference evidence="3 4" key="1">
    <citation type="journal article" date="2011" name="J. Bacteriol.">
        <title>Genome sequence of Methyloversatilis universalis FAM5T, a methylotrophic representative of the order Rhodocyclales.</title>
        <authorList>
            <person name="Kittichotirat W."/>
            <person name="Good N.M."/>
            <person name="Hall R."/>
            <person name="Bringel F."/>
            <person name="Lajus A."/>
            <person name="Medigue C."/>
            <person name="Smalley N.E."/>
            <person name="Beck D."/>
            <person name="Bumgarner R."/>
            <person name="Vuilleumier S."/>
            <person name="Kalyuzhnaya M.G."/>
        </authorList>
    </citation>
    <scope>NUCLEOTIDE SEQUENCE [LARGE SCALE GENOMIC DNA]</scope>
    <source>
        <strain evidence="4">ATCC BAA-1314 / JCM 13912 / FAM5</strain>
    </source>
</reference>
<dbReference type="AlphaFoldDB" id="F5RF98"/>
<dbReference type="EMBL" id="AFHG01000053">
    <property type="protein sequence ID" value="EGK70754.1"/>
    <property type="molecule type" value="Genomic_DNA"/>
</dbReference>
<dbReference type="SUPFAM" id="SSF55486">
    <property type="entry name" value="Metalloproteases ('zincins'), catalytic domain"/>
    <property type="match status" value="1"/>
</dbReference>
<keyword evidence="4" id="KW-1185">Reference proteome</keyword>
<dbReference type="RefSeq" id="WP_008063075.1">
    <property type="nucleotide sequence ID" value="NZ_AFHG01000053.1"/>
</dbReference>
<organism evidence="3 4">
    <name type="scientific">Methyloversatilis universalis (strain ATCC BAA-1314 / DSM 25237 / JCM 13912 / CCUG 52030 / FAM5)</name>
    <dbReference type="NCBI Taxonomy" id="1000565"/>
    <lineage>
        <taxon>Bacteria</taxon>
        <taxon>Pseudomonadati</taxon>
        <taxon>Pseudomonadota</taxon>
        <taxon>Betaproteobacteria</taxon>
        <taxon>Nitrosomonadales</taxon>
        <taxon>Sterolibacteriaceae</taxon>
        <taxon>Methyloversatilis</taxon>
    </lineage>
</organism>
<dbReference type="eggNOG" id="COG1566">
    <property type="taxonomic scope" value="Bacteria"/>
</dbReference>
<sequence>MIALNRLSPLCQSLLCALALTAALPASAALPVQATAPVVLQPLPARDAEGGMWAVRLDLSSLKAARAGEVFRLALPDGRTLDLVYDATLGGPDGTQWIGHHAAGRQYAVRLRIDGALAAGVIRTPEGGFVLGHVDGVQMMGPDLSVAAGPLELDTLPPMFSLAETALPPVSARPGREVAADQPPADVAHPVAFNLVALSALEPGDEVSLSIPDHGDYRVSYDRTDAGAADTSTWVGHLKDYGSEFRVIITSGPNGSMGNILTPSGELMLVENNGRQWLVDPVRSGLSQFESEHADSVGEEVHGTAAGGVSAAAGATTTASATTAGAVADATATQIDLLVLYTPGFKKKYGTGYTTRIAQLVALANQAYVDSGVPIRLRLVGSEPVSDSDTTTNSSTLTALARATGAYKTVPTLRKKYGADLVTVVRPFYMNAQGGSCGVGYVGGYNGSNMAGYAGYAYSVVSDGRDMAGTNYYCTDYTFTHELGHNMGLMHDRDTVARQGGGQGSYPYAFGYGRSGSFGTIMSYISPVIGRFSNPELNTCAGSACGVATTDPASAHNALALINNRVAVSNWTATTIATSYQVSGTISRAGRPLANVALSASNGASCTASGSTGAYACTVPWGWSGTITPQVQASVTPGVLSFSNVTAAQTKKNFIVR</sequence>
<feature type="chain" id="PRO_5003331011" description="Peptidase M12B domain-containing protein" evidence="1">
    <location>
        <begin position="29"/>
        <end position="657"/>
    </location>
</feature>
<name>F5RF98_METUF</name>
<protein>
    <recommendedName>
        <fullName evidence="2">Peptidase M12B domain-containing protein</fullName>
    </recommendedName>
</protein>
<dbReference type="OrthoDB" id="9146478at2"/>
<evidence type="ECO:0000313" key="3">
    <source>
        <dbReference type="EMBL" id="EGK70754.1"/>
    </source>
</evidence>
<dbReference type="PROSITE" id="PS50215">
    <property type="entry name" value="ADAM_MEPRO"/>
    <property type="match status" value="1"/>
</dbReference>
<evidence type="ECO:0000313" key="4">
    <source>
        <dbReference type="Proteomes" id="UP000005019"/>
    </source>
</evidence>
<dbReference type="STRING" id="1000565.METUNv1_02975"/>
<feature type="signal peptide" evidence="1">
    <location>
        <begin position="1"/>
        <end position="28"/>
    </location>
</feature>
<gene>
    <name evidence="3" type="ORF">METUNv1_02975</name>
</gene>
<evidence type="ECO:0000256" key="1">
    <source>
        <dbReference type="SAM" id="SignalP"/>
    </source>
</evidence>
<dbReference type="GO" id="GO:0004222">
    <property type="term" value="F:metalloendopeptidase activity"/>
    <property type="evidence" value="ECO:0007669"/>
    <property type="project" value="InterPro"/>
</dbReference>
<proteinExistence type="predicted"/>
<dbReference type="InterPro" id="IPR001590">
    <property type="entry name" value="Peptidase_M12B"/>
</dbReference>
<dbReference type="InterPro" id="IPR024079">
    <property type="entry name" value="MetalloPept_cat_dom_sf"/>
</dbReference>
<dbReference type="Pfam" id="PF13583">
    <property type="entry name" value="Reprolysin_4"/>
    <property type="match status" value="1"/>
</dbReference>
<dbReference type="Gene3D" id="3.40.390.10">
    <property type="entry name" value="Collagenase (Catalytic Domain)"/>
    <property type="match status" value="1"/>
</dbReference>
<dbReference type="Proteomes" id="UP000005019">
    <property type="component" value="Unassembled WGS sequence"/>
</dbReference>
<accession>F5RF98</accession>
<dbReference type="GO" id="GO:0006508">
    <property type="term" value="P:proteolysis"/>
    <property type="evidence" value="ECO:0007669"/>
    <property type="project" value="InterPro"/>
</dbReference>
<feature type="domain" description="Peptidase M12B" evidence="2">
    <location>
        <begin position="333"/>
        <end position="541"/>
    </location>
</feature>
<comment type="caution">
    <text evidence="3">The sequence shown here is derived from an EMBL/GenBank/DDBJ whole genome shotgun (WGS) entry which is preliminary data.</text>
</comment>
<keyword evidence="1" id="KW-0732">Signal</keyword>
<evidence type="ECO:0000259" key="2">
    <source>
        <dbReference type="PROSITE" id="PS50215"/>
    </source>
</evidence>